<proteinExistence type="predicted"/>
<reference evidence="2" key="2">
    <citation type="journal article" date="2017" name="Genome Announc.">
        <title>High-Quality Draft Genome Sequence of Burkholderia contaminans CH-1, a Gram-Negative Bacterium That Metabolizes 2-Azahypoxanthine, a Plant Growth-Regulating Compound.</title>
        <authorList>
            <person name="Choi J.-H."/>
            <person name="Sugiura H."/>
            <person name="Moriuchi R."/>
            <person name="Kawagishi H."/>
            <person name="Dohra H."/>
        </authorList>
    </citation>
    <scope>NUCLEOTIDE SEQUENCE</scope>
    <source>
        <strain evidence="2">CH-1</strain>
    </source>
</reference>
<organism evidence="2">
    <name type="scientific">Burkholderia contaminans</name>
    <dbReference type="NCBI Taxonomy" id="488447"/>
    <lineage>
        <taxon>Bacteria</taxon>
        <taxon>Pseudomonadati</taxon>
        <taxon>Pseudomonadota</taxon>
        <taxon>Betaproteobacteria</taxon>
        <taxon>Burkholderiales</taxon>
        <taxon>Burkholderiaceae</taxon>
        <taxon>Burkholderia</taxon>
        <taxon>Burkholderia cepacia complex</taxon>
    </lineage>
</organism>
<accession>A0A250LAA5</accession>
<sequence length="107" mass="12159">MNTLTSVRGDYDFTRSSPEEQIVNQGLRRKSQRSGNDNPRENLAMQITSRAKYGDSLQAKVSFRIYCQWPPGRIHSLQASKDRATATIRATKSHCNTFQLGVLRTLE</sequence>
<evidence type="ECO:0000256" key="1">
    <source>
        <dbReference type="SAM" id="MobiDB-lite"/>
    </source>
</evidence>
<gene>
    <name evidence="2" type="ORF">BCCH1_29060</name>
</gene>
<dbReference type="EMBL" id="AP018358">
    <property type="protein sequence ID" value="BBA40481.1"/>
    <property type="molecule type" value="Genomic_DNA"/>
</dbReference>
<reference evidence="2" key="1">
    <citation type="journal article" date="2016" name="Biosci. Biotechnol. Biochem.">
        <title>Bioconversion of AHX to AOH by resting cells of Burkholderia contaminans CH-1.</title>
        <authorList>
            <person name="Choi J.H."/>
            <person name="Kikuchi A."/>
            <person name="Pumkaeo P."/>
            <person name="Hirai H."/>
            <person name="Tokuyama S."/>
            <person name="Kawagishi H."/>
        </authorList>
    </citation>
    <scope>NUCLEOTIDE SEQUENCE</scope>
    <source>
        <strain evidence="2">CH-1</strain>
    </source>
</reference>
<name>A0A250LAA5_9BURK</name>
<protein>
    <submittedName>
        <fullName evidence="2">Uncharacterized protein</fullName>
    </submittedName>
</protein>
<evidence type="ECO:0000313" key="2">
    <source>
        <dbReference type="EMBL" id="BBA40481.1"/>
    </source>
</evidence>
<feature type="region of interest" description="Disordered" evidence="1">
    <location>
        <begin position="1"/>
        <end position="40"/>
    </location>
</feature>
<dbReference type="AlphaFoldDB" id="A0A250LAA5"/>